<reference evidence="3" key="1">
    <citation type="submission" date="2023-07" db="EMBL/GenBank/DDBJ databases">
        <title>30 novel species of actinomycetes from the DSMZ collection.</title>
        <authorList>
            <person name="Nouioui I."/>
        </authorList>
    </citation>
    <scope>NUCLEOTIDE SEQUENCE [LARGE SCALE GENOMIC DNA]</scope>
    <source>
        <strain evidence="3">DSM 41981</strain>
    </source>
</reference>
<dbReference type="Pfam" id="PF14373">
    <property type="entry name" value="Imm_superinfect"/>
    <property type="match status" value="1"/>
</dbReference>
<keyword evidence="3" id="KW-1185">Reference proteome</keyword>
<keyword evidence="1" id="KW-1133">Transmembrane helix</keyword>
<evidence type="ECO:0000256" key="1">
    <source>
        <dbReference type="SAM" id="Phobius"/>
    </source>
</evidence>
<evidence type="ECO:0000313" key="2">
    <source>
        <dbReference type="EMBL" id="MDT0433822.1"/>
    </source>
</evidence>
<comment type="caution">
    <text evidence="2">The sequence shown here is derived from an EMBL/GenBank/DDBJ whole genome shotgun (WGS) entry which is preliminary data.</text>
</comment>
<gene>
    <name evidence="2" type="ORF">RM877_03900</name>
</gene>
<protein>
    <submittedName>
        <fullName evidence="2">Superinfection immunity protein</fullName>
    </submittedName>
</protein>
<keyword evidence="1" id="KW-0472">Membrane</keyword>
<organism evidence="2 3">
    <name type="scientific">Streptomyces doudnae</name>
    <dbReference type="NCBI Taxonomy" id="3075536"/>
    <lineage>
        <taxon>Bacteria</taxon>
        <taxon>Bacillati</taxon>
        <taxon>Actinomycetota</taxon>
        <taxon>Actinomycetes</taxon>
        <taxon>Kitasatosporales</taxon>
        <taxon>Streptomycetaceae</taxon>
        <taxon>Streptomyces</taxon>
    </lineage>
</organism>
<dbReference type="InterPro" id="IPR016410">
    <property type="entry name" value="Phage_imm"/>
</dbReference>
<name>A0ABD5EK97_9ACTN</name>
<sequence>MDINIGAVLGGVVFLALFLLPSYLAFHRGVHDKWLVLIVNVFLGGTVIGWGVALYLALRKPRTVVID</sequence>
<dbReference type="AlphaFoldDB" id="A0ABD5EK97"/>
<evidence type="ECO:0000313" key="3">
    <source>
        <dbReference type="Proteomes" id="UP001183535"/>
    </source>
</evidence>
<feature type="transmembrane region" description="Helical" evidence="1">
    <location>
        <begin position="34"/>
        <end position="58"/>
    </location>
</feature>
<dbReference type="Proteomes" id="UP001183535">
    <property type="component" value="Unassembled WGS sequence"/>
</dbReference>
<dbReference type="EMBL" id="JAVRES010000001">
    <property type="protein sequence ID" value="MDT0433822.1"/>
    <property type="molecule type" value="Genomic_DNA"/>
</dbReference>
<keyword evidence="1" id="KW-0812">Transmembrane</keyword>
<dbReference type="RefSeq" id="WP_161353008.1">
    <property type="nucleotide sequence ID" value="NZ_JAVRES010000001.1"/>
</dbReference>
<proteinExistence type="predicted"/>
<accession>A0ABD5EK97</accession>